<keyword evidence="3" id="KW-1185">Reference proteome</keyword>
<evidence type="ECO:0000313" key="3">
    <source>
        <dbReference type="Proteomes" id="UP001054945"/>
    </source>
</evidence>
<dbReference type="EMBL" id="BPLR01000528">
    <property type="protein sequence ID" value="GIY95480.1"/>
    <property type="molecule type" value="Genomic_DNA"/>
</dbReference>
<evidence type="ECO:0000256" key="1">
    <source>
        <dbReference type="SAM" id="Coils"/>
    </source>
</evidence>
<proteinExistence type="predicted"/>
<accession>A0AAV4XMM9</accession>
<name>A0AAV4XMM9_CAEEX</name>
<evidence type="ECO:0000313" key="2">
    <source>
        <dbReference type="EMBL" id="GIY95480.1"/>
    </source>
</evidence>
<dbReference type="Proteomes" id="UP001054945">
    <property type="component" value="Unassembled WGS sequence"/>
</dbReference>
<gene>
    <name evidence="2" type="ORF">CEXT_518731</name>
</gene>
<feature type="coiled-coil region" evidence="1">
    <location>
        <begin position="52"/>
        <end position="80"/>
    </location>
</feature>
<protein>
    <submittedName>
        <fullName evidence="2">Uncharacterized protein</fullName>
    </submittedName>
</protein>
<comment type="caution">
    <text evidence="2">The sequence shown here is derived from an EMBL/GenBank/DDBJ whole genome shotgun (WGS) entry which is preliminary data.</text>
</comment>
<organism evidence="2 3">
    <name type="scientific">Caerostris extrusa</name>
    <name type="common">Bark spider</name>
    <name type="synonym">Caerostris bankana</name>
    <dbReference type="NCBI Taxonomy" id="172846"/>
    <lineage>
        <taxon>Eukaryota</taxon>
        <taxon>Metazoa</taxon>
        <taxon>Ecdysozoa</taxon>
        <taxon>Arthropoda</taxon>
        <taxon>Chelicerata</taxon>
        <taxon>Arachnida</taxon>
        <taxon>Araneae</taxon>
        <taxon>Araneomorphae</taxon>
        <taxon>Entelegynae</taxon>
        <taxon>Araneoidea</taxon>
        <taxon>Araneidae</taxon>
        <taxon>Caerostris</taxon>
    </lineage>
</organism>
<reference evidence="2 3" key="1">
    <citation type="submission" date="2021-06" db="EMBL/GenBank/DDBJ databases">
        <title>Caerostris extrusa draft genome.</title>
        <authorList>
            <person name="Kono N."/>
            <person name="Arakawa K."/>
        </authorList>
    </citation>
    <scope>NUCLEOTIDE SEQUENCE [LARGE SCALE GENOMIC DNA]</scope>
</reference>
<keyword evidence="1" id="KW-0175">Coiled coil</keyword>
<dbReference type="AlphaFoldDB" id="A0AAV4XMM9"/>
<sequence length="110" mass="12971">MSFLGKGRKSDLIEFGTELGVTILPEAVIVSIKRLITSNENYDEEFVKQVFERIIQERIKRQENERLEKENEKQRTFELEKLKLLNESKVMYQTSTEYDTNAPEVTNQLI</sequence>